<dbReference type="AlphaFoldDB" id="A0A1E4R4S2"/>
<dbReference type="RefSeq" id="WP_069480546.1">
    <property type="nucleotide sequence ID" value="NZ_KV766182.1"/>
</dbReference>
<name>A0A1E4R4S2_9BACI</name>
<evidence type="ECO:0000313" key="2">
    <source>
        <dbReference type="Proteomes" id="UP000094784"/>
    </source>
</evidence>
<evidence type="ECO:0000313" key="1">
    <source>
        <dbReference type="EMBL" id="ODV55460.1"/>
    </source>
</evidence>
<proteinExistence type="predicted"/>
<protein>
    <submittedName>
        <fullName evidence="1">Uncharacterized protein</fullName>
    </submittedName>
</protein>
<sequence length="131" mass="14729">MLDDVKARLKSLGISVSSEPNSPDEVMLSFCIIKVTNHINNQTNLSEIPQGLHEIAVDMVVGEFLYTKKSMGALSVETLDFEAIVKQIQEGDTNTVFAIEANSTPEAKFNAFISYLQHNETDFVRYRVMLW</sequence>
<dbReference type="EMBL" id="MECQ01000001">
    <property type="protein sequence ID" value="ODV55460.1"/>
    <property type="molecule type" value="Genomic_DNA"/>
</dbReference>
<organism evidence="1 2">
    <name type="scientific">Lysinibacillus fusiformis</name>
    <dbReference type="NCBI Taxonomy" id="28031"/>
    <lineage>
        <taxon>Bacteria</taxon>
        <taxon>Bacillati</taxon>
        <taxon>Bacillota</taxon>
        <taxon>Bacilli</taxon>
        <taxon>Bacillales</taxon>
        <taxon>Bacillaceae</taxon>
        <taxon>Lysinibacillus</taxon>
    </lineage>
</organism>
<accession>A0A1E4R4S2</accession>
<comment type="caution">
    <text evidence="1">The sequence shown here is derived from an EMBL/GenBank/DDBJ whole genome shotgun (WGS) entry which is preliminary data.</text>
</comment>
<dbReference type="Proteomes" id="UP000094784">
    <property type="component" value="Unassembled WGS sequence"/>
</dbReference>
<gene>
    <name evidence="1" type="ORF">BG258_05860</name>
</gene>
<reference evidence="1 2" key="1">
    <citation type="submission" date="2016-09" db="EMBL/GenBank/DDBJ databases">
        <title>Draft genome sequence of the soil isolate, Lysinibacillus fusiformis M5, a potential hypoxanthine producer.</title>
        <authorList>
            <person name="Gallegos-Monterrosa R."/>
            <person name="Maroti G."/>
            <person name="Balint B."/>
            <person name="Kovacs A.T."/>
        </authorList>
    </citation>
    <scope>NUCLEOTIDE SEQUENCE [LARGE SCALE GENOMIC DNA]</scope>
    <source>
        <strain evidence="1 2">M5</strain>
    </source>
</reference>
<dbReference type="OrthoDB" id="2611623at2"/>